<evidence type="ECO:0000256" key="4">
    <source>
        <dbReference type="ARBA" id="ARBA00006759"/>
    </source>
</evidence>
<dbReference type="InterPro" id="IPR017782">
    <property type="entry name" value="Hydroxyacylglutathione_Hdrlase"/>
</dbReference>
<reference evidence="12" key="1">
    <citation type="submission" date="2021-02" db="EMBL/GenBank/DDBJ databases">
        <authorList>
            <person name="Nowell W R."/>
        </authorList>
    </citation>
    <scope>NUCLEOTIDE SEQUENCE</scope>
</reference>
<sequence>MNITHAPALSDNYMYLITDNKTKECAVVDPAEPDAADHAGGNENLVKQAKKELGLKDIPIYGGEKVQALTHMVKDNEEIPLGQLKITCLSTPCHTAGHICYLVDDGNKKAVFTGDTLFISGCGKFFEGTAEQMYSSLQKLAKLDPQTEVYCGHEYTLQNFKFAVTVEENNSGLQDRMKQMQSKKVTIPSTIGDELRYNPFMRTNQEDVQKYTGTKNEIECLAILREKKNNFKST</sequence>
<organism evidence="12 13">
    <name type="scientific">Didymodactylos carnosus</name>
    <dbReference type="NCBI Taxonomy" id="1234261"/>
    <lineage>
        <taxon>Eukaryota</taxon>
        <taxon>Metazoa</taxon>
        <taxon>Spiralia</taxon>
        <taxon>Gnathifera</taxon>
        <taxon>Rotifera</taxon>
        <taxon>Eurotatoria</taxon>
        <taxon>Bdelloidea</taxon>
        <taxon>Philodinida</taxon>
        <taxon>Philodinidae</taxon>
        <taxon>Didymodactylos</taxon>
    </lineage>
</organism>
<evidence type="ECO:0000313" key="13">
    <source>
        <dbReference type="Proteomes" id="UP000682733"/>
    </source>
</evidence>
<keyword evidence="7" id="KW-0378">Hydrolase</keyword>
<keyword evidence="6" id="KW-0479">Metal-binding</keyword>
<dbReference type="InterPro" id="IPR001279">
    <property type="entry name" value="Metallo-B-lactamas"/>
</dbReference>
<evidence type="ECO:0000256" key="9">
    <source>
        <dbReference type="ARBA" id="ARBA00031044"/>
    </source>
</evidence>
<dbReference type="PANTHER" id="PTHR11935">
    <property type="entry name" value="BETA LACTAMASE DOMAIN"/>
    <property type="match status" value="1"/>
</dbReference>
<dbReference type="EMBL" id="CAJNOK010001874">
    <property type="protein sequence ID" value="CAF0834076.1"/>
    <property type="molecule type" value="Genomic_DNA"/>
</dbReference>
<evidence type="ECO:0000259" key="10">
    <source>
        <dbReference type="SMART" id="SM00849"/>
    </source>
</evidence>
<dbReference type="InterPro" id="IPR032282">
    <property type="entry name" value="HAGH_C"/>
</dbReference>
<dbReference type="GO" id="GO:0019243">
    <property type="term" value="P:methylglyoxal catabolic process to D-lactate via S-lactoyl-glutathione"/>
    <property type="evidence" value="ECO:0007669"/>
    <property type="project" value="InterPro"/>
</dbReference>
<evidence type="ECO:0000256" key="7">
    <source>
        <dbReference type="ARBA" id="ARBA00022801"/>
    </source>
</evidence>
<dbReference type="Pfam" id="PF00753">
    <property type="entry name" value="Lactamase_B"/>
    <property type="match status" value="1"/>
</dbReference>
<evidence type="ECO:0000256" key="3">
    <source>
        <dbReference type="ARBA" id="ARBA00004963"/>
    </source>
</evidence>
<comment type="catalytic activity">
    <reaction evidence="1">
        <text>an S-(2-hydroxyacyl)glutathione + H2O = a 2-hydroxy carboxylate + glutathione + H(+)</text>
        <dbReference type="Rhea" id="RHEA:21864"/>
        <dbReference type="ChEBI" id="CHEBI:15377"/>
        <dbReference type="ChEBI" id="CHEBI:15378"/>
        <dbReference type="ChEBI" id="CHEBI:57925"/>
        <dbReference type="ChEBI" id="CHEBI:58896"/>
        <dbReference type="ChEBI" id="CHEBI:71261"/>
        <dbReference type="EC" id="3.1.2.6"/>
    </reaction>
</comment>
<dbReference type="InterPro" id="IPR036866">
    <property type="entry name" value="RibonucZ/Hydroxyglut_hydro"/>
</dbReference>
<evidence type="ECO:0000313" key="12">
    <source>
        <dbReference type="EMBL" id="CAF3618747.1"/>
    </source>
</evidence>
<dbReference type="EMBL" id="CAJOBA010001874">
    <property type="protein sequence ID" value="CAF3618747.1"/>
    <property type="molecule type" value="Genomic_DNA"/>
</dbReference>
<dbReference type="Pfam" id="PF16123">
    <property type="entry name" value="HAGH_C"/>
    <property type="match status" value="1"/>
</dbReference>
<dbReference type="NCBIfam" id="TIGR03413">
    <property type="entry name" value="GSH_gloB"/>
    <property type="match status" value="1"/>
</dbReference>
<dbReference type="SMART" id="SM00849">
    <property type="entry name" value="Lactamase_B"/>
    <property type="match status" value="1"/>
</dbReference>
<comment type="pathway">
    <text evidence="3">Secondary metabolite metabolism; methylglyoxal degradation; (R)-lactate from methylglyoxal: step 2/2.</text>
</comment>
<dbReference type="GO" id="GO:0004416">
    <property type="term" value="F:hydroxyacylglutathione hydrolase activity"/>
    <property type="evidence" value="ECO:0007669"/>
    <property type="project" value="UniProtKB-EC"/>
</dbReference>
<dbReference type="GO" id="GO:0046872">
    <property type="term" value="F:metal ion binding"/>
    <property type="evidence" value="ECO:0007669"/>
    <property type="project" value="UniProtKB-KW"/>
</dbReference>
<evidence type="ECO:0000256" key="6">
    <source>
        <dbReference type="ARBA" id="ARBA00022723"/>
    </source>
</evidence>
<keyword evidence="8" id="KW-0862">Zinc</keyword>
<dbReference type="PANTHER" id="PTHR11935:SF94">
    <property type="entry name" value="TENZING NORGAY, ISOFORM C"/>
    <property type="match status" value="1"/>
</dbReference>
<proteinExistence type="inferred from homology"/>
<dbReference type="InterPro" id="IPR035680">
    <property type="entry name" value="Clx_II_MBL"/>
</dbReference>
<dbReference type="SUPFAM" id="SSF56281">
    <property type="entry name" value="Metallo-hydrolase/oxidoreductase"/>
    <property type="match status" value="1"/>
</dbReference>
<comment type="similarity">
    <text evidence="4">Belongs to the metallo-beta-lactamase superfamily. Glyoxalase II family.</text>
</comment>
<dbReference type="EC" id="3.1.2.6" evidence="5"/>
<accession>A0A8S2HC24</accession>
<gene>
    <name evidence="11" type="ORF">OVA965_LOCUS6296</name>
    <name evidence="12" type="ORF">TMI583_LOCUS6292</name>
</gene>
<evidence type="ECO:0000256" key="5">
    <source>
        <dbReference type="ARBA" id="ARBA00011917"/>
    </source>
</evidence>
<dbReference type="Proteomes" id="UP000682733">
    <property type="component" value="Unassembled WGS sequence"/>
</dbReference>
<protein>
    <recommendedName>
        <fullName evidence="5">hydroxyacylglutathione hydrolase</fullName>
        <ecNumber evidence="5">3.1.2.6</ecNumber>
    </recommendedName>
    <alternativeName>
        <fullName evidence="9">Glyoxalase II</fullName>
    </alternativeName>
</protein>
<dbReference type="Proteomes" id="UP000677228">
    <property type="component" value="Unassembled WGS sequence"/>
</dbReference>
<evidence type="ECO:0000256" key="8">
    <source>
        <dbReference type="ARBA" id="ARBA00022833"/>
    </source>
</evidence>
<feature type="domain" description="Metallo-beta-lactamase" evidence="10">
    <location>
        <begin position="11"/>
        <end position="153"/>
    </location>
</feature>
<dbReference type="AlphaFoldDB" id="A0A8S2HC24"/>
<evidence type="ECO:0000256" key="1">
    <source>
        <dbReference type="ARBA" id="ARBA00001623"/>
    </source>
</evidence>
<comment type="caution">
    <text evidence="12">The sequence shown here is derived from an EMBL/GenBank/DDBJ whole genome shotgun (WGS) entry which is preliminary data.</text>
</comment>
<comment type="cofactor">
    <cofactor evidence="2">
        <name>Zn(2+)</name>
        <dbReference type="ChEBI" id="CHEBI:29105"/>
    </cofactor>
</comment>
<dbReference type="CDD" id="cd07723">
    <property type="entry name" value="hydroxyacylglutathione_hydrolase_MBL-fold"/>
    <property type="match status" value="1"/>
</dbReference>
<name>A0A8S2HC24_9BILA</name>
<dbReference type="Gene3D" id="3.60.15.10">
    <property type="entry name" value="Ribonuclease Z/Hydroxyacylglutathione hydrolase-like"/>
    <property type="match status" value="2"/>
</dbReference>
<evidence type="ECO:0000313" key="11">
    <source>
        <dbReference type="EMBL" id="CAF0834076.1"/>
    </source>
</evidence>
<evidence type="ECO:0000256" key="2">
    <source>
        <dbReference type="ARBA" id="ARBA00001947"/>
    </source>
</evidence>